<reference evidence="10" key="1">
    <citation type="submission" date="2023-01" db="EMBL/GenBank/DDBJ databases">
        <title>Human gut microbiome strain richness.</title>
        <authorList>
            <person name="Chen-Liaw A."/>
        </authorList>
    </citation>
    <scope>NUCLEOTIDE SEQUENCE</scope>
    <source>
        <strain evidence="10">1001283st1_G1_1001283B150217_161031</strain>
    </source>
</reference>
<feature type="domain" description="Glycoside hydrolase family 5" evidence="9">
    <location>
        <begin position="73"/>
        <end position="343"/>
    </location>
</feature>
<accession>A0AAW6D177</accession>
<keyword evidence="2 7" id="KW-0378">Hydrolase</keyword>
<evidence type="ECO:0000256" key="1">
    <source>
        <dbReference type="ARBA" id="ARBA00005641"/>
    </source>
</evidence>
<sequence length="393" mass="44841">MKKILSAILALCMIVSVTACSSGNESSVSEEVKGSENTAMREMTTQELIEDMGLGINLGNTFESCGNWINKSSVTNYETAWGSPVITEQMIKGYKDCGFGVMRLPVAWSNMMDKETYTINPDYMARVKEVLNWALDSDLYVILNIHYDNGWFSGFADDKKRDECFKKYEAIWKQLCEEFGDYGDHLMFESLNEEGGWEELWNRYSNEGDKEKSFSILNEINQKFVDIVRASGKNNGKRHLLIAGYNTDIDLTCDELYKMPADPENRCAVSVHYYTPSTFAILEKDASWGKAKTTWGSEADKKLLTKYMDMLKTTFVDKGIPVIIGEYGCSTKNKQAKYINLYLSSVCKEAYLRGMLPVLWDITDVFYDRTTYTFKDKDLLDGLMSVKETERNV</sequence>
<dbReference type="GO" id="GO:0005576">
    <property type="term" value="C:extracellular region"/>
    <property type="evidence" value="ECO:0007669"/>
    <property type="project" value="TreeGrafter"/>
</dbReference>
<keyword evidence="8" id="KW-0732">Signal</keyword>
<dbReference type="SUPFAM" id="SSF51445">
    <property type="entry name" value="(Trans)glycosidases"/>
    <property type="match status" value="1"/>
</dbReference>
<dbReference type="PANTHER" id="PTHR31297">
    <property type="entry name" value="GLUCAN ENDO-1,6-BETA-GLUCOSIDASE B"/>
    <property type="match status" value="1"/>
</dbReference>
<dbReference type="EMBL" id="JAQLXW010000005">
    <property type="protein sequence ID" value="MDB8003452.1"/>
    <property type="molecule type" value="Genomic_DNA"/>
</dbReference>
<dbReference type="Proteomes" id="UP001210809">
    <property type="component" value="Unassembled WGS sequence"/>
</dbReference>
<keyword evidence="6" id="KW-0624">Polysaccharide degradation</keyword>
<keyword evidence="4" id="KW-0119">Carbohydrate metabolism</keyword>
<dbReference type="GO" id="GO:0030245">
    <property type="term" value="P:cellulose catabolic process"/>
    <property type="evidence" value="ECO:0007669"/>
    <property type="project" value="UniProtKB-KW"/>
</dbReference>
<proteinExistence type="inferred from homology"/>
<evidence type="ECO:0000256" key="5">
    <source>
        <dbReference type="ARBA" id="ARBA00023295"/>
    </source>
</evidence>
<evidence type="ECO:0000256" key="2">
    <source>
        <dbReference type="ARBA" id="ARBA00022801"/>
    </source>
</evidence>
<evidence type="ECO:0000256" key="6">
    <source>
        <dbReference type="ARBA" id="ARBA00023326"/>
    </source>
</evidence>
<dbReference type="AlphaFoldDB" id="A0AAW6D177"/>
<dbReference type="GO" id="GO:0008422">
    <property type="term" value="F:beta-glucosidase activity"/>
    <property type="evidence" value="ECO:0007669"/>
    <property type="project" value="TreeGrafter"/>
</dbReference>
<dbReference type="InterPro" id="IPR001547">
    <property type="entry name" value="Glyco_hydro_5"/>
</dbReference>
<dbReference type="InterPro" id="IPR017853">
    <property type="entry name" value="GH"/>
</dbReference>
<dbReference type="PROSITE" id="PS51257">
    <property type="entry name" value="PROKAR_LIPOPROTEIN"/>
    <property type="match status" value="1"/>
</dbReference>
<comment type="similarity">
    <text evidence="1 7">Belongs to the glycosyl hydrolase 5 (cellulase A) family.</text>
</comment>
<feature type="signal peptide" evidence="8">
    <location>
        <begin position="1"/>
        <end position="21"/>
    </location>
</feature>
<gene>
    <name evidence="10" type="ORF">PNE09_05120</name>
</gene>
<evidence type="ECO:0000259" key="9">
    <source>
        <dbReference type="Pfam" id="PF00150"/>
    </source>
</evidence>
<dbReference type="PANTHER" id="PTHR31297:SF41">
    <property type="entry name" value="ENDOGLUCANASE, PUTATIVE (AFU_ORTHOLOGUE AFUA_5G01830)-RELATED"/>
    <property type="match status" value="1"/>
</dbReference>
<keyword evidence="3" id="KW-0136">Cellulose degradation</keyword>
<dbReference type="GO" id="GO:0009986">
    <property type="term" value="C:cell surface"/>
    <property type="evidence" value="ECO:0007669"/>
    <property type="project" value="TreeGrafter"/>
</dbReference>
<evidence type="ECO:0000313" key="11">
    <source>
        <dbReference type="Proteomes" id="UP001210809"/>
    </source>
</evidence>
<dbReference type="Gene3D" id="3.20.20.80">
    <property type="entry name" value="Glycosidases"/>
    <property type="match status" value="1"/>
</dbReference>
<comment type="caution">
    <text evidence="10">The sequence shown here is derived from an EMBL/GenBank/DDBJ whole genome shotgun (WGS) entry which is preliminary data.</text>
</comment>
<organism evidence="10 11">
    <name type="scientific">[Eubacterium] siraeum</name>
    <dbReference type="NCBI Taxonomy" id="39492"/>
    <lineage>
        <taxon>Bacteria</taxon>
        <taxon>Bacillati</taxon>
        <taxon>Bacillota</taxon>
        <taxon>Clostridia</taxon>
        <taxon>Eubacteriales</taxon>
        <taxon>Oscillospiraceae</taxon>
        <taxon>Oscillospiraceae incertae sedis</taxon>
    </lineage>
</organism>
<dbReference type="Pfam" id="PF00150">
    <property type="entry name" value="Cellulase"/>
    <property type="match status" value="1"/>
</dbReference>
<evidence type="ECO:0000256" key="8">
    <source>
        <dbReference type="SAM" id="SignalP"/>
    </source>
</evidence>
<feature type="chain" id="PRO_5043924760" evidence="8">
    <location>
        <begin position="22"/>
        <end position="393"/>
    </location>
</feature>
<dbReference type="InterPro" id="IPR050386">
    <property type="entry name" value="Glycosyl_hydrolase_5"/>
</dbReference>
<evidence type="ECO:0000256" key="4">
    <source>
        <dbReference type="ARBA" id="ARBA00023277"/>
    </source>
</evidence>
<protein>
    <submittedName>
        <fullName evidence="10">Glycoside hydrolase family 5 protein</fullName>
    </submittedName>
</protein>
<evidence type="ECO:0000256" key="3">
    <source>
        <dbReference type="ARBA" id="ARBA00023001"/>
    </source>
</evidence>
<name>A0AAW6D177_9FIRM</name>
<keyword evidence="5 7" id="KW-0326">Glycosidase</keyword>
<evidence type="ECO:0000256" key="7">
    <source>
        <dbReference type="RuleBase" id="RU361153"/>
    </source>
</evidence>
<evidence type="ECO:0000313" key="10">
    <source>
        <dbReference type="EMBL" id="MDB8003452.1"/>
    </source>
</evidence>